<dbReference type="GO" id="GO:0005886">
    <property type="term" value="C:plasma membrane"/>
    <property type="evidence" value="ECO:0007669"/>
    <property type="project" value="UniProtKB-SubCell"/>
</dbReference>
<dbReference type="EMBL" id="QZAA01000107">
    <property type="protein sequence ID" value="RQD76836.1"/>
    <property type="molecule type" value="Genomic_DNA"/>
</dbReference>
<sequence>MLFRKNAGFLALITALFMVSLVLGGCGQAPEASETKGEELTGSLTIAGSTSVQPVSELLAEAFMDENPQTRVRVQGGGSSAGITAAEGGAAEIGASSRDLKEDEKHLTEYIIAQDGIVIVVHPSNPVSDLSLEEVKNIYRGEITSWYELGGTDASLQVVTREEGSGTRGAFEEIVMEDEYITDRAIVQNSTGAIATTVAGDENAIGYISLAALDEKVKDLKIEGAEPTRENIVSGNYKVSRPFIYVTKGEPQGLAKSFIDFVMSPQAQGIIEEAGLVSVN</sequence>
<evidence type="ECO:0000259" key="11">
    <source>
        <dbReference type="Pfam" id="PF12849"/>
    </source>
</evidence>
<evidence type="ECO:0000256" key="4">
    <source>
        <dbReference type="ARBA" id="ARBA00011529"/>
    </source>
</evidence>
<comment type="subunit">
    <text evidence="4 10">The complex is composed of two ATP-binding proteins (PstB), two transmembrane proteins (PstC and PstA) and a solute-binding protein (PstS).</text>
</comment>
<evidence type="ECO:0000313" key="12">
    <source>
        <dbReference type="EMBL" id="RQD76836.1"/>
    </source>
</evidence>
<dbReference type="Pfam" id="PF12849">
    <property type="entry name" value="PBP_like_2"/>
    <property type="match status" value="1"/>
</dbReference>
<evidence type="ECO:0000256" key="1">
    <source>
        <dbReference type="ARBA" id="ARBA00002841"/>
    </source>
</evidence>
<comment type="function">
    <text evidence="10">Involved in the system for phosphate transport across the cytoplasmic membrane.</text>
</comment>
<comment type="caution">
    <text evidence="12">The sequence shown here is derived from an EMBL/GenBank/DDBJ whole genome shotgun (WGS) entry which is preliminary data.</text>
</comment>
<evidence type="ECO:0000256" key="3">
    <source>
        <dbReference type="ARBA" id="ARBA00008725"/>
    </source>
</evidence>
<keyword evidence="9 10" id="KW-0449">Lipoprotein</keyword>
<dbReference type="PANTHER" id="PTHR30570:SF1">
    <property type="entry name" value="PHOSPHATE-BINDING PROTEIN PSTS"/>
    <property type="match status" value="1"/>
</dbReference>
<keyword evidence="5 10" id="KW-0813">Transport</keyword>
<proteinExistence type="inferred from homology"/>
<comment type="subcellular location">
    <subcellularLocation>
        <location evidence="2 10">Cell membrane</location>
        <topology evidence="2 10">Lipid-anchor</topology>
    </subcellularLocation>
</comment>
<comment type="function">
    <text evidence="1">Part of the ABC transporter complex PstSACB involved in phosphate import.</text>
</comment>
<evidence type="ECO:0000256" key="9">
    <source>
        <dbReference type="ARBA" id="ARBA00023288"/>
    </source>
</evidence>
<keyword evidence="6 10" id="KW-0592">Phosphate transport</keyword>
<dbReference type="Gene3D" id="3.40.190.10">
    <property type="entry name" value="Periplasmic binding protein-like II"/>
    <property type="match status" value="2"/>
</dbReference>
<evidence type="ECO:0000256" key="5">
    <source>
        <dbReference type="ARBA" id="ARBA00022448"/>
    </source>
</evidence>
<gene>
    <name evidence="12" type="ORF">D5R97_03640</name>
</gene>
<dbReference type="InterPro" id="IPR024370">
    <property type="entry name" value="PBP_domain"/>
</dbReference>
<dbReference type="PROSITE" id="PS51257">
    <property type="entry name" value="PROKAR_LIPOPROTEIN"/>
    <property type="match status" value="1"/>
</dbReference>
<accession>A0A424YG44</accession>
<evidence type="ECO:0000256" key="2">
    <source>
        <dbReference type="ARBA" id="ARBA00004193"/>
    </source>
</evidence>
<reference evidence="12 13" key="1">
    <citation type="submission" date="2018-08" db="EMBL/GenBank/DDBJ databases">
        <title>The metabolism and importance of syntrophic acetate oxidation coupled to methane or sulfide production in haloalkaline environments.</title>
        <authorList>
            <person name="Timmers P.H.A."/>
            <person name="Vavourakis C.D."/>
            <person name="Sorokin D.Y."/>
            <person name="Sinninghe Damste J.S."/>
            <person name="Muyzer G."/>
            <person name="Stams A.J.M."/>
            <person name="Plugge C.M."/>
        </authorList>
    </citation>
    <scope>NUCLEOTIDE SEQUENCE [LARGE SCALE GENOMIC DNA]</scope>
    <source>
        <strain evidence="12">MSAO_Bac1</strain>
    </source>
</reference>
<evidence type="ECO:0000256" key="8">
    <source>
        <dbReference type="ARBA" id="ARBA00023139"/>
    </source>
</evidence>
<dbReference type="InterPro" id="IPR050811">
    <property type="entry name" value="Phosphate_ABC_transporter"/>
</dbReference>
<feature type="domain" description="PBP" evidence="11">
    <location>
        <begin position="40"/>
        <end position="265"/>
    </location>
</feature>
<evidence type="ECO:0000256" key="10">
    <source>
        <dbReference type="RuleBase" id="RU367119"/>
    </source>
</evidence>
<protein>
    <recommendedName>
        <fullName evidence="10">Phosphate-binding protein</fullName>
    </recommendedName>
</protein>
<evidence type="ECO:0000256" key="7">
    <source>
        <dbReference type="ARBA" id="ARBA00022729"/>
    </source>
</evidence>
<keyword evidence="8 10" id="KW-0564">Palmitate</keyword>
<comment type="similarity">
    <text evidence="3 10">Belongs to the PstS family.</text>
</comment>
<dbReference type="GO" id="GO:0006817">
    <property type="term" value="P:phosphate ion transport"/>
    <property type="evidence" value="ECO:0007669"/>
    <property type="project" value="UniProtKB-UniRule"/>
</dbReference>
<keyword evidence="10" id="KW-1003">Cell membrane</keyword>
<dbReference type="AlphaFoldDB" id="A0A424YG44"/>
<dbReference type="SUPFAM" id="SSF53850">
    <property type="entry name" value="Periplasmic binding protein-like II"/>
    <property type="match status" value="1"/>
</dbReference>
<dbReference type="InterPro" id="IPR011862">
    <property type="entry name" value="Phos-bd"/>
</dbReference>
<dbReference type="PANTHER" id="PTHR30570">
    <property type="entry name" value="PERIPLASMIC PHOSPHATE BINDING COMPONENT OF PHOSPHATE ABC TRANSPORTER"/>
    <property type="match status" value="1"/>
</dbReference>
<keyword evidence="10" id="KW-0472">Membrane</keyword>
<dbReference type="NCBIfam" id="TIGR02136">
    <property type="entry name" value="ptsS_2"/>
    <property type="match status" value="1"/>
</dbReference>
<dbReference type="Proteomes" id="UP000285138">
    <property type="component" value="Unassembled WGS sequence"/>
</dbReference>
<keyword evidence="7" id="KW-0732">Signal</keyword>
<evidence type="ECO:0000313" key="13">
    <source>
        <dbReference type="Proteomes" id="UP000285138"/>
    </source>
</evidence>
<dbReference type="CDD" id="cd13653">
    <property type="entry name" value="PBP2_phosphate_like_1"/>
    <property type="match status" value="1"/>
</dbReference>
<organism evidence="12 13">
    <name type="scientific">Candidatus Syntrophonatronum acetioxidans</name>
    <dbReference type="NCBI Taxonomy" id="1795816"/>
    <lineage>
        <taxon>Bacteria</taxon>
        <taxon>Bacillati</taxon>
        <taxon>Bacillota</taxon>
        <taxon>Clostridia</taxon>
        <taxon>Eubacteriales</taxon>
        <taxon>Syntrophomonadaceae</taxon>
        <taxon>Candidatus Syntrophonatronum</taxon>
    </lineage>
</organism>
<evidence type="ECO:0000256" key="6">
    <source>
        <dbReference type="ARBA" id="ARBA00022592"/>
    </source>
</evidence>
<dbReference type="GO" id="GO:0042301">
    <property type="term" value="F:phosphate ion binding"/>
    <property type="evidence" value="ECO:0007669"/>
    <property type="project" value="UniProtKB-UniRule"/>
</dbReference>
<name>A0A424YG44_9FIRM</name>